<organism evidence="5 6">
    <name type="scientific">Akkermansia muciniphila</name>
    <dbReference type="NCBI Taxonomy" id="239935"/>
    <lineage>
        <taxon>Bacteria</taxon>
        <taxon>Pseudomonadati</taxon>
        <taxon>Verrucomicrobiota</taxon>
        <taxon>Verrucomicrobiia</taxon>
        <taxon>Verrucomicrobiales</taxon>
        <taxon>Akkermansiaceae</taxon>
        <taxon>Akkermansia</taxon>
    </lineage>
</organism>
<dbReference type="SFLD" id="SFLDS00003">
    <property type="entry name" value="Haloacid_Dehalogenase"/>
    <property type="match status" value="1"/>
</dbReference>
<dbReference type="EMBL" id="PJKN01000003">
    <property type="protein sequence ID" value="PNC56297.1"/>
    <property type="molecule type" value="Genomic_DNA"/>
</dbReference>
<name>A0AAP8NL67_9BACT</name>
<evidence type="ECO:0000256" key="2">
    <source>
        <dbReference type="ARBA" id="ARBA00004818"/>
    </source>
</evidence>
<protein>
    <recommendedName>
        <fullName evidence="4">phosphoglycolate phosphatase</fullName>
        <ecNumber evidence="4">3.1.3.18</ecNumber>
    </recommendedName>
</protein>
<evidence type="ECO:0000313" key="5">
    <source>
        <dbReference type="EMBL" id="PNC56297.1"/>
    </source>
</evidence>
<dbReference type="InterPro" id="IPR023198">
    <property type="entry name" value="PGP-like_dom2"/>
</dbReference>
<dbReference type="RefSeq" id="WP_102735611.1">
    <property type="nucleotide sequence ID" value="NZ_PJKN01000003.1"/>
</dbReference>
<evidence type="ECO:0000313" key="6">
    <source>
        <dbReference type="Proteomes" id="UP000235914"/>
    </source>
</evidence>
<dbReference type="InterPro" id="IPR036412">
    <property type="entry name" value="HAD-like_sf"/>
</dbReference>
<dbReference type="GO" id="GO:0008967">
    <property type="term" value="F:phosphoglycolate phosphatase activity"/>
    <property type="evidence" value="ECO:0007669"/>
    <property type="project" value="UniProtKB-EC"/>
</dbReference>
<dbReference type="Proteomes" id="UP000235914">
    <property type="component" value="Unassembled WGS sequence"/>
</dbReference>
<dbReference type="GO" id="GO:0006281">
    <property type="term" value="P:DNA repair"/>
    <property type="evidence" value="ECO:0007669"/>
    <property type="project" value="TreeGrafter"/>
</dbReference>
<evidence type="ECO:0000256" key="1">
    <source>
        <dbReference type="ARBA" id="ARBA00000830"/>
    </source>
</evidence>
<dbReference type="Gene3D" id="3.40.50.1000">
    <property type="entry name" value="HAD superfamily/HAD-like"/>
    <property type="match status" value="1"/>
</dbReference>
<comment type="caution">
    <text evidence="5">The sequence shown here is derived from an EMBL/GenBank/DDBJ whole genome shotgun (WGS) entry which is preliminary data.</text>
</comment>
<dbReference type="AlphaFoldDB" id="A0AAP8NL67"/>
<gene>
    <name evidence="5" type="ORF">CXU09_06670</name>
</gene>
<dbReference type="Pfam" id="PF13419">
    <property type="entry name" value="HAD_2"/>
    <property type="match status" value="1"/>
</dbReference>
<comment type="similarity">
    <text evidence="3">Belongs to the HAD-like hydrolase superfamily. CbbY/CbbZ/Gph/YieH family.</text>
</comment>
<proteinExistence type="inferred from homology"/>
<dbReference type="SFLD" id="SFLDG01129">
    <property type="entry name" value="C1.5:_HAD__Beta-PGM__Phosphata"/>
    <property type="match status" value="1"/>
</dbReference>
<dbReference type="InterPro" id="IPR050155">
    <property type="entry name" value="HAD-like_hydrolase_sf"/>
</dbReference>
<accession>A0AAP8NL67</accession>
<evidence type="ECO:0000256" key="4">
    <source>
        <dbReference type="ARBA" id="ARBA00013078"/>
    </source>
</evidence>
<evidence type="ECO:0000256" key="3">
    <source>
        <dbReference type="ARBA" id="ARBA00006171"/>
    </source>
</evidence>
<dbReference type="SUPFAM" id="SSF56784">
    <property type="entry name" value="HAD-like"/>
    <property type="match status" value="1"/>
</dbReference>
<comment type="catalytic activity">
    <reaction evidence="1">
        <text>2-phosphoglycolate + H2O = glycolate + phosphate</text>
        <dbReference type="Rhea" id="RHEA:14369"/>
        <dbReference type="ChEBI" id="CHEBI:15377"/>
        <dbReference type="ChEBI" id="CHEBI:29805"/>
        <dbReference type="ChEBI" id="CHEBI:43474"/>
        <dbReference type="ChEBI" id="CHEBI:58033"/>
        <dbReference type="EC" id="3.1.3.18"/>
    </reaction>
</comment>
<dbReference type="InterPro" id="IPR041492">
    <property type="entry name" value="HAD_2"/>
</dbReference>
<dbReference type="InterPro" id="IPR023214">
    <property type="entry name" value="HAD_sf"/>
</dbReference>
<reference evidence="5 6" key="1">
    <citation type="journal article" date="2017" name="BMC Genomics">
        <title>Genome sequencing of 39 Akkermansia muciniphila isolates reveals its population structure, genomic and functional diverisity, and global distribution in mammalian gut microbiotas.</title>
        <authorList>
            <person name="Guo X."/>
            <person name="Li S."/>
            <person name="Zhang J."/>
            <person name="Wu F."/>
            <person name="Li X."/>
            <person name="Wu D."/>
            <person name="Zhang M."/>
            <person name="Ou Z."/>
            <person name="Jie Z."/>
            <person name="Yan Q."/>
            <person name="Li P."/>
            <person name="Yi J."/>
            <person name="Peng Y."/>
        </authorList>
    </citation>
    <scope>NUCLEOTIDE SEQUENCE [LARGE SCALE GENOMIC DNA]</scope>
    <source>
        <strain evidence="5 6">GP43</strain>
    </source>
</reference>
<sequence>MIKLIAFDLDGTIGDTVPMCIRAFEKAVSPYAGHTLSEREITQTFGLNEVGMIKKVAGEKWREALHDFYPVYEEMHQSCPSPYEGIRELIKTLQKAGVLVALITGKGDKSCRITLEQFGMRDLFCSIKTGAEDRPNKAEAIEELLHDFRLNKDEFYYIGDAVSDVAACNKAGVTCLSAAWATTADVSGLKKANPSKVFPSIKELTLFLSIEK</sequence>
<dbReference type="EC" id="3.1.3.18" evidence="4"/>
<dbReference type="PANTHER" id="PTHR43434">
    <property type="entry name" value="PHOSPHOGLYCOLATE PHOSPHATASE"/>
    <property type="match status" value="1"/>
</dbReference>
<dbReference type="GO" id="GO:0005829">
    <property type="term" value="C:cytosol"/>
    <property type="evidence" value="ECO:0007669"/>
    <property type="project" value="TreeGrafter"/>
</dbReference>
<dbReference type="PANTHER" id="PTHR43434:SF1">
    <property type="entry name" value="PHOSPHOGLYCOLATE PHOSPHATASE"/>
    <property type="match status" value="1"/>
</dbReference>
<dbReference type="Gene3D" id="1.10.150.240">
    <property type="entry name" value="Putative phosphatase, domain 2"/>
    <property type="match status" value="1"/>
</dbReference>
<comment type="pathway">
    <text evidence="2">Organic acid metabolism; glycolate biosynthesis; glycolate from 2-phosphoglycolate: step 1/1.</text>
</comment>